<keyword evidence="3" id="KW-1185">Reference proteome</keyword>
<evidence type="ECO:0000313" key="2">
    <source>
        <dbReference type="EMBL" id="KAF8795977.1"/>
    </source>
</evidence>
<sequence length="87" mass="9458">MGTAGLRQRRQGGPTRAPHCHFQGTTKYLGPHLQQKGPSPPTSSFAQKQKQAGEEQPSPKQPEVQWRRWGPPGQGAPGLGPLRQKGL</sequence>
<proteinExistence type="predicted"/>
<evidence type="ECO:0000256" key="1">
    <source>
        <dbReference type="SAM" id="MobiDB-lite"/>
    </source>
</evidence>
<evidence type="ECO:0000313" key="3">
    <source>
        <dbReference type="Proteomes" id="UP000807504"/>
    </source>
</evidence>
<gene>
    <name evidence="2" type="ORF">HNY73_000412</name>
</gene>
<dbReference type="AlphaFoldDB" id="A0A8T0FY15"/>
<dbReference type="Proteomes" id="UP000807504">
    <property type="component" value="Unassembled WGS sequence"/>
</dbReference>
<protein>
    <submittedName>
        <fullName evidence="2">Uncharacterized protein</fullName>
    </submittedName>
</protein>
<feature type="region of interest" description="Disordered" evidence="1">
    <location>
        <begin position="1"/>
        <end position="87"/>
    </location>
</feature>
<reference evidence="2" key="2">
    <citation type="submission" date="2020-06" db="EMBL/GenBank/DDBJ databases">
        <authorList>
            <person name="Sheffer M."/>
        </authorList>
    </citation>
    <scope>NUCLEOTIDE SEQUENCE</scope>
</reference>
<name>A0A8T0FY15_ARGBR</name>
<comment type="caution">
    <text evidence="2">The sequence shown here is derived from an EMBL/GenBank/DDBJ whole genome shotgun (WGS) entry which is preliminary data.</text>
</comment>
<reference evidence="2" key="1">
    <citation type="journal article" date="2020" name="bioRxiv">
        <title>Chromosome-level reference genome of the European wasp spider Argiope bruennichi: a resource for studies on range expansion and evolutionary adaptation.</title>
        <authorList>
            <person name="Sheffer M.M."/>
            <person name="Hoppe A."/>
            <person name="Krehenwinkel H."/>
            <person name="Uhl G."/>
            <person name="Kuss A.W."/>
            <person name="Jensen L."/>
            <person name="Jensen C."/>
            <person name="Gillespie R.G."/>
            <person name="Hoff K.J."/>
            <person name="Prost S."/>
        </authorList>
    </citation>
    <scope>NUCLEOTIDE SEQUENCE</scope>
</reference>
<dbReference type="EMBL" id="JABXBU010000001">
    <property type="protein sequence ID" value="KAF8795977.1"/>
    <property type="molecule type" value="Genomic_DNA"/>
</dbReference>
<organism evidence="2 3">
    <name type="scientific">Argiope bruennichi</name>
    <name type="common">Wasp spider</name>
    <name type="synonym">Aranea bruennichi</name>
    <dbReference type="NCBI Taxonomy" id="94029"/>
    <lineage>
        <taxon>Eukaryota</taxon>
        <taxon>Metazoa</taxon>
        <taxon>Ecdysozoa</taxon>
        <taxon>Arthropoda</taxon>
        <taxon>Chelicerata</taxon>
        <taxon>Arachnida</taxon>
        <taxon>Araneae</taxon>
        <taxon>Araneomorphae</taxon>
        <taxon>Entelegynae</taxon>
        <taxon>Araneoidea</taxon>
        <taxon>Araneidae</taxon>
        <taxon>Argiope</taxon>
    </lineage>
</organism>
<accession>A0A8T0FY15</accession>